<evidence type="ECO:0000313" key="2">
    <source>
        <dbReference type="Proteomes" id="UP000236738"/>
    </source>
</evidence>
<dbReference type="AlphaFoldDB" id="A0A1H6BLN3"/>
<name>A0A1H6BLN3_9FLAO</name>
<organism evidence="1 2">
    <name type="scientific">Halpernia humi</name>
    <dbReference type="NCBI Taxonomy" id="493375"/>
    <lineage>
        <taxon>Bacteria</taxon>
        <taxon>Pseudomonadati</taxon>
        <taxon>Bacteroidota</taxon>
        <taxon>Flavobacteriia</taxon>
        <taxon>Flavobacteriales</taxon>
        <taxon>Weeksellaceae</taxon>
        <taxon>Chryseobacterium group</taxon>
        <taxon>Halpernia</taxon>
    </lineage>
</organism>
<reference evidence="2" key="1">
    <citation type="submission" date="2016-10" db="EMBL/GenBank/DDBJ databases">
        <authorList>
            <person name="Varghese N."/>
            <person name="Submissions S."/>
        </authorList>
    </citation>
    <scope>NUCLEOTIDE SEQUENCE [LARGE SCALE GENOMIC DNA]</scope>
    <source>
        <strain evidence="2">DSM 21580</strain>
    </source>
</reference>
<dbReference type="EMBL" id="FNUS01000008">
    <property type="protein sequence ID" value="SEG61618.1"/>
    <property type="molecule type" value="Genomic_DNA"/>
</dbReference>
<dbReference type="Proteomes" id="UP000236738">
    <property type="component" value="Unassembled WGS sequence"/>
</dbReference>
<accession>A0A1H6BLN3</accession>
<dbReference type="OrthoDB" id="5649947at2"/>
<gene>
    <name evidence="1" type="ORF">SAMN05421847_2984</name>
</gene>
<sequence length="186" mass="21862">MNFKITSEGKISKYFISQDIFDFAQASKFVQNSAYKRNTNKFNKLCVFEDLGGTCSTKHALLKELAVENKHEEIKLMLGIFNMNSQNSTKISKVLDKYHLTEMPEAHNYLKVGENYLDFTRKNSTPEDFLKDLVQEIEIQSDQTIEFKTNYHQTYLKQYLQEHPEINFAFSEFWQIREECIAALQT</sequence>
<dbReference type="RefSeq" id="WP_103914810.1">
    <property type="nucleotide sequence ID" value="NZ_FNUS01000008.1"/>
</dbReference>
<proteinExistence type="predicted"/>
<evidence type="ECO:0000313" key="1">
    <source>
        <dbReference type="EMBL" id="SEG61618.1"/>
    </source>
</evidence>
<protein>
    <submittedName>
        <fullName evidence="1">Uncharacterized protein</fullName>
    </submittedName>
</protein>
<keyword evidence="2" id="KW-1185">Reference proteome</keyword>